<protein>
    <submittedName>
        <fullName evidence="7">BamA/TamA family outer membrane protein</fullName>
    </submittedName>
</protein>
<evidence type="ECO:0000256" key="3">
    <source>
        <dbReference type="ARBA" id="ARBA00022692"/>
    </source>
</evidence>
<dbReference type="Gene3D" id="2.40.160.50">
    <property type="entry name" value="membrane protein fhac: a member of the omp85/tpsb transporter family"/>
    <property type="match status" value="1"/>
</dbReference>
<dbReference type="PANTHER" id="PTHR12815:SF18">
    <property type="entry name" value="SORTING AND ASSEMBLY MACHINERY COMPONENT 50 HOMOLOG"/>
    <property type="match status" value="1"/>
</dbReference>
<keyword evidence="3" id="KW-0812">Transmembrane</keyword>
<dbReference type="KEGG" id="ggr:HKW67_00845"/>
<dbReference type="Pfam" id="PF07244">
    <property type="entry name" value="POTRA"/>
    <property type="match status" value="2"/>
</dbReference>
<keyword evidence="8" id="KW-1185">Reference proteome</keyword>
<comment type="subcellular location">
    <subcellularLocation>
        <location evidence="1">Membrane</location>
    </subcellularLocation>
</comment>
<feature type="domain" description="Bacterial surface antigen (D15)" evidence="5">
    <location>
        <begin position="390"/>
        <end position="718"/>
    </location>
</feature>
<dbReference type="Gene3D" id="3.10.20.310">
    <property type="entry name" value="membrane protein fhac"/>
    <property type="match status" value="2"/>
</dbReference>
<dbReference type="PANTHER" id="PTHR12815">
    <property type="entry name" value="SORTING AND ASSEMBLY MACHINERY SAMM50 PROTEIN FAMILY MEMBER"/>
    <property type="match status" value="1"/>
</dbReference>
<gene>
    <name evidence="7" type="ORF">HKW67_00845</name>
</gene>
<evidence type="ECO:0000313" key="8">
    <source>
        <dbReference type="Proteomes" id="UP000500938"/>
    </source>
</evidence>
<keyword evidence="2" id="KW-1134">Transmembrane beta strand</keyword>
<dbReference type="AlphaFoldDB" id="A0A6M4IPH1"/>
<dbReference type="InterPro" id="IPR039910">
    <property type="entry name" value="D15-like"/>
</dbReference>
<proteinExistence type="predicted"/>
<dbReference type="Proteomes" id="UP000500938">
    <property type="component" value="Chromosome"/>
</dbReference>
<evidence type="ECO:0000259" key="5">
    <source>
        <dbReference type="Pfam" id="PF01103"/>
    </source>
</evidence>
<evidence type="ECO:0000256" key="2">
    <source>
        <dbReference type="ARBA" id="ARBA00022452"/>
    </source>
</evidence>
<dbReference type="Pfam" id="PF01103">
    <property type="entry name" value="Omp85"/>
    <property type="match status" value="1"/>
</dbReference>
<dbReference type="RefSeq" id="WP_171223587.1">
    <property type="nucleotide sequence ID" value="NZ_CP053085.1"/>
</dbReference>
<feature type="domain" description="POTRA" evidence="6">
    <location>
        <begin position="239"/>
        <end position="313"/>
    </location>
</feature>
<sequence length="788" mass="85713">MHASHRSHIGAALSDFAARLSLPILLTILLLVPSAARLGAQQSSNREQGGTQRESPEIRELRITGITRVPEGDLRASLASKASSCRSLLLKPFCWITKSRYIYERSYLDRDEFQRDVLRALVFYFRRGYRDAAIDTSVVRVGTNAVRITMSVREGPPTRVASTGIISTIPVPIDSARLIRPRVNEPLSLLAIDSTVARVRDALWELGFADATIAPVTNVDSAADSASLRFRVDPKRRVSIGEIKIEGAEKIAERDIRRSLRVEPGDVFRRSRITRSQRALYESALFRRATIDTLPHTAGAPDSVKSLVVRVIEAPQREARASVGFTTADFVQAEAQFTHNYWLGGTRKFDATLTVGNLLAQQLTRSPLFVNFTNISRGNELGRFYSPTYQASVDARQRWFQSPRNTIGAGIFSHRRSSPGVFVDRGYGASATFTRELGIRMPASATYRFEISSVEAGDVYFCVNYGVCDGSTIQALRGQQRLSPAAVTVSTDRSDAPLSPTRGVRFRAEAEHASALTASDFRYNRATADIAVYRPLPFRRIVAALHLRAGWVQPISGTAAAVGLPGAASGAEFAEILHPRKRFYAGGAQSVRGFGENQLGPRVLTIAPDVLRGRTVTDGDTTFQCAPSTPITSCSVNAASLRDSDFQVRPLGGTTLLEGSVELRVPVWRSVVGAVFLDGAILGEGTLNSITRGTGALTPGFGVRYESPVGPIRVDLGLRPTLRRALPVITQTTDSLGQSVLVALAPVTGCGAESTTGCRTFPDPAERLSFLRKLTNRLTLHLSIGQAF</sequence>
<dbReference type="GO" id="GO:0019867">
    <property type="term" value="C:outer membrane"/>
    <property type="evidence" value="ECO:0007669"/>
    <property type="project" value="InterPro"/>
</dbReference>
<accession>A0A6M4IPH1</accession>
<name>A0A6M4IPH1_9BACT</name>
<evidence type="ECO:0000259" key="6">
    <source>
        <dbReference type="Pfam" id="PF07244"/>
    </source>
</evidence>
<feature type="domain" description="POTRA" evidence="6">
    <location>
        <begin position="56"/>
        <end position="155"/>
    </location>
</feature>
<dbReference type="InterPro" id="IPR000184">
    <property type="entry name" value="Bac_surfAg_D15"/>
</dbReference>
<dbReference type="EMBL" id="CP053085">
    <property type="protein sequence ID" value="QJR34161.1"/>
    <property type="molecule type" value="Genomic_DNA"/>
</dbReference>
<keyword evidence="4" id="KW-0472">Membrane</keyword>
<reference evidence="7 8" key="1">
    <citation type="submission" date="2020-05" db="EMBL/GenBank/DDBJ databases">
        <title>Complete genome sequence of Gemmatimonas greenlandica TET16.</title>
        <authorList>
            <person name="Zeng Y."/>
        </authorList>
    </citation>
    <scope>NUCLEOTIDE SEQUENCE [LARGE SCALE GENOMIC DNA]</scope>
    <source>
        <strain evidence="7 8">TET16</strain>
    </source>
</reference>
<organism evidence="7 8">
    <name type="scientific">Gemmatimonas groenlandica</name>
    <dbReference type="NCBI Taxonomy" id="2732249"/>
    <lineage>
        <taxon>Bacteria</taxon>
        <taxon>Pseudomonadati</taxon>
        <taxon>Gemmatimonadota</taxon>
        <taxon>Gemmatimonadia</taxon>
        <taxon>Gemmatimonadales</taxon>
        <taxon>Gemmatimonadaceae</taxon>
        <taxon>Gemmatimonas</taxon>
    </lineage>
</organism>
<dbReference type="InterPro" id="IPR010827">
    <property type="entry name" value="BamA/TamA_POTRA"/>
</dbReference>
<evidence type="ECO:0000313" key="7">
    <source>
        <dbReference type="EMBL" id="QJR34161.1"/>
    </source>
</evidence>
<evidence type="ECO:0000256" key="4">
    <source>
        <dbReference type="ARBA" id="ARBA00023136"/>
    </source>
</evidence>
<evidence type="ECO:0000256" key="1">
    <source>
        <dbReference type="ARBA" id="ARBA00004370"/>
    </source>
</evidence>